<evidence type="ECO:0000256" key="1">
    <source>
        <dbReference type="SAM" id="Coils"/>
    </source>
</evidence>
<dbReference type="GO" id="GO:0043107">
    <property type="term" value="P:type IV pilus-dependent motility"/>
    <property type="evidence" value="ECO:0007669"/>
    <property type="project" value="TreeGrafter"/>
</dbReference>
<dbReference type="GO" id="GO:0043683">
    <property type="term" value="P:type IV pilus assembly"/>
    <property type="evidence" value="ECO:0007669"/>
    <property type="project" value="TreeGrafter"/>
</dbReference>
<feature type="coiled-coil region" evidence="1">
    <location>
        <begin position="47"/>
        <end position="94"/>
    </location>
</feature>
<dbReference type="PANTHER" id="PTHR40278">
    <property type="entry name" value="DNA UTILIZATION PROTEIN HOFN"/>
    <property type="match status" value="1"/>
</dbReference>
<evidence type="ECO:0000313" key="4">
    <source>
        <dbReference type="Proteomes" id="UP000290244"/>
    </source>
</evidence>
<evidence type="ECO:0000256" key="2">
    <source>
        <dbReference type="SAM" id="Phobius"/>
    </source>
</evidence>
<dbReference type="Pfam" id="PF05137">
    <property type="entry name" value="PilN"/>
    <property type="match status" value="1"/>
</dbReference>
<dbReference type="KEGG" id="lsd:EMK97_09160"/>
<keyword evidence="1" id="KW-0175">Coiled coil</keyword>
<protein>
    <submittedName>
        <fullName evidence="3">Pilus assembly protein PilN</fullName>
    </submittedName>
</protein>
<keyword evidence="2" id="KW-0812">Transmembrane</keyword>
<keyword evidence="4" id="KW-1185">Reference proteome</keyword>
<gene>
    <name evidence="3" type="ORF">EMK97_09160</name>
</gene>
<dbReference type="OrthoDB" id="5296173at2"/>
<organism evidence="3 4">
    <name type="scientific">Litorilituus sediminis</name>
    <dbReference type="NCBI Taxonomy" id="718192"/>
    <lineage>
        <taxon>Bacteria</taxon>
        <taxon>Pseudomonadati</taxon>
        <taxon>Pseudomonadota</taxon>
        <taxon>Gammaproteobacteria</taxon>
        <taxon>Alteromonadales</taxon>
        <taxon>Colwelliaceae</taxon>
        <taxon>Litorilituus</taxon>
    </lineage>
</organism>
<dbReference type="RefSeq" id="WP_130601468.1">
    <property type="nucleotide sequence ID" value="NZ_CP034759.1"/>
</dbReference>
<dbReference type="InterPro" id="IPR052534">
    <property type="entry name" value="Extracell_DNA_Util/SecSys_Comp"/>
</dbReference>
<keyword evidence="2" id="KW-0472">Membrane</keyword>
<sequence>MAHINLLPWREAALKAKEKEYYTILTAVSLFAFVIVLAVNFYFQSRIDGQNSRNQFLKNEIAQLDIQIAEIKTLNEKKEALQKRIDVIEQLQRSRNVGTQVLDEIAKIIPSGIYITELEKQGNSVQLTGKSESNNHLANMIRAIELSDLLSDATPESITADDGSPKLLSEFKMKVKIKGLVDESATASVNKRARKR</sequence>
<dbReference type="AlphaFoldDB" id="A0A4P6P3C9"/>
<accession>A0A4P6P3C9</accession>
<dbReference type="PANTHER" id="PTHR40278:SF2">
    <property type="entry name" value="TYPE IV PILUS INNER MEMBRANE COMPONENT PILN"/>
    <property type="match status" value="1"/>
</dbReference>
<keyword evidence="2" id="KW-1133">Transmembrane helix</keyword>
<evidence type="ECO:0000313" key="3">
    <source>
        <dbReference type="EMBL" id="QBG35871.1"/>
    </source>
</evidence>
<dbReference type="EMBL" id="CP034759">
    <property type="protein sequence ID" value="QBG35871.1"/>
    <property type="molecule type" value="Genomic_DNA"/>
</dbReference>
<dbReference type="Proteomes" id="UP000290244">
    <property type="component" value="Chromosome"/>
</dbReference>
<feature type="transmembrane region" description="Helical" evidence="2">
    <location>
        <begin position="21"/>
        <end position="43"/>
    </location>
</feature>
<dbReference type="InterPro" id="IPR007813">
    <property type="entry name" value="PilN"/>
</dbReference>
<proteinExistence type="predicted"/>
<name>A0A4P6P3C9_9GAMM</name>
<reference evidence="3 4" key="1">
    <citation type="submission" date="2018-12" db="EMBL/GenBank/DDBJ databases">
        <title>Complete genome of Litorilituus sediminis.</title>
        <authorList>
            <person name="Liu A."/>
            <person name="Rong J."/>
        </authorList>
    </citation>
    <scope>NUCLEOTIDE SEQUENCE [LARGE SCALE GENOMIC DNA]</scope>
    <source>
        <strain evidence="3 4">JCM 17549</strain>
    </source>
</reference>